<proteinExistence type="predicted"/>
<reference evidence="2 3" key="1">
    <citation type="submission" date="2015-01" db="EMBL/GenBank/DDBJ databases">
        <title>The Genome Sequence of Rhinocladiella mackenzie CBS 650.93.</title>
        <authorList>
            <consortium name="The Broad Institute Genomics Platform"/>
            <person name="Cuomo C."/>
            <person name="de Hoog S."/>
            <person name="Gorbushina A."/>
            <person name="Stielow B."/>
            <person name="Teixiera M."/>
            <person name="Abouelleil A."/>
            <person name="Chapman S.B."/>
            <person name="Priest M."/>
            <person name="Young S.K."/>
            <person name="Wortman J."/>
            <person name="Nusbaum C."/>
            <person name="Birren B."/>
        </authorList>
    </citation>
    <scope>NUCLEOTIDE SEQUENCE [LARGE SCALE GENOMIC DNA]</scope>
    <source>
        <strain evidence="2 3">CBS 650.93</strain>
    </source>
</reference>
<feature type="compositionally biased region" description="Polar residues" evidence="1">
    <location>
        <begin position="188"/>
        <end position="199"/>
    </location>
</feature>
<feature type="region of interest" description="Disordered" evidence="1">
    <location>
        <begin position="356"/>
        <end position="518"/>
    </location>
</feature>
<dbReference type="AlphaFoldDB" id="A0A0D2ITN9"/>
<dbReference type="VEuPathDB" id="FungiDB:Z518_00539"/>
<feature type="compositionally biased region" description="Basic and acidic residues" evidence="1">
    <location>
        <begin position="471"/>
        <end position="486"/>
    </location>
</feature>
<feature type="compositionally biased region" description="Polar residues" evidence="1">
    <location>
        <begin position="266"/>
        <end position="276"/>
    </location>
</feature>
<feature type="compositionally biased region" description="Basic and acidic residues" evidence="1">
    <location>
        <begin position="376"/>
        <end position="393"/>
    </location>
</feature>
<feature type="region of interest" description="Disordered" evidence="1">
    <location>
        <begin position="131"/>
        <end position="339"/>
    </location>
</feature>
<keyword evidence="3" id="KW-1185">Reference proteome</keyword>
<feature type="compositionally biased region" description="Low complexity" evidence="1">
    <location>
        <begin position="200"/>
        <end position="221"/>
    </location>
</feature>
<feature type="compositionally biased region" description="Polar residues" evidence="1">
    <location>
        <begin position="311"/>
        <end position="331"/>
    </location>
</feature>
<feature type="compositionally biased region" description="Polar residues" evidence="1">
    <location>
        <begin position="131"/>
        <end position="165"/>
    </location>
</feature>
<feature type="compositionally biased region" description="Basic and acidic residues" evidence="1">
    <location>
        <begin position="440"/>
        <end position="460"/>
    </location>
</feature>
<dbReference type="OrthoDB" id="5424234at2759"/>
<evidence type="ECO:0000313" key="3">
    <source>
        <dbReference type="Proteomes" id="UP000053617"/>
    </source>
</evidence>
<dbReference type="EMBL" id="KN847475">
    <property type="protein sequence ID" value="KIX09459.1"/>
    <property type="molecule type" value="Genomic_DNA"/>
</dbReference>
<organism evidence="2 3">
    <name type="scientific">Rhinocladiella mackenziei CBS 650.93</name>
    <dbReference type="NCBI Taxonomy" id="1442369"/>
    <lineage>
        <taxon>Eukaryota</taxon>
        <taxon>Fungi</taxon>
        <taxon>Dikarya</taxon>
        <taxon>Ascomycota</taxon>
        <taxon>Pezizomycotina</taxon>
        <taxon>Eurotiomycetes</taxon>
        <taxon>Chaetothyriomycetidae</taxon>
        <taxon>Chaetothyriales</taxon>
        <taxon>Herpotrichiellaceae</taxon>
        <taxon>Rhinocladiella</taxon>
    </lineage>
</organism>
<evidence type="ECO:0000313" key="2">
    <source>
        <dbReference type="EMBL" id="KIX09459.1"/>
    </source>
</evidence>
<feature type="compositionally biased region" description="Polar residues" evidence="1">
    <location>
        <begin position="509"/>
        <end position="518"/>
    </location>
</feature>
<feature type="compositionally biased region" description="Acidic residues" evidence="1">
    <location>
        <begin position="415"/>
        <end position="424"/>
    </location>
</feature>
<evidence type="ECO:0000256" key="1">
    <source>
        <dbReference type="SAM" id="MobiDB-lite"/>
    </source>
</evidence>
<name>A0A0D2ITN9_9EURO</name>
<feature type="compositionally biased region" description="Basic residues" evidence="1">
    <location>
        <begin position="236"/>
        <end position="248"/>
    </location>
</feature>
<dbReference type="STRING" id="1442369.A0A0D2ITN9"/>
<accession>A0A0D2ITN9</accession>
<dbReference type="Proteomes" id="UP000053617">
    <property type="component" value="Unassembled WGS sequence"/>
</dbReference>
<dbReference type="RefSeq" id="XP_013276595.1">
    <property type="nucleotide sequence ID" value="XM_013421141.1"/>
</dbReference>
<feature type="compositionally biased region" description="Basic residues" evidence="1">
    <location>
        <begin position="461"/>
        <end position="470"/>
    </location>
</feature>
<protein>
    <submittedName>
        <fullName evidence="2">Uncharacterized protein</fullName>
    </submittedName>
</protein>
<gene>
    <name evidence="2" type="ORF">Z518_00539</name>
</gene>
<dbReference type="HOGENOM" id="CLU_538610_0_0_1"/>
<dbReference type="GeneID" id="25288610"/>
<sequence length="518" mass="56134">MTAILPQGLINTTTTVERYAFDDSDIHLTNGEFLRRFWKGLVELVPFGRHLRMADSNGSVYAIQSDATRDHASTRARNLFWRVWSSPSLTQSMTTVRLVRLWQRCSHDLDLTPIGDHHPNLSHAAFPQPSLATRQARNRSSSVSPASGIPPTSDSSPRTGQNVVPSLQDFRLPPAPDETPGARLPRRSTPSGREQSDNNSRSPSHTPSESSSRPSLSRTASGGPARLPVSATSGKSRTRPQIPRRKSSTQRSPVAPNAPKSPRGHSGTSRSGSASRDTGDTGTGRLNPHDLPPGLPNLPSTASGTVFALPSASSWQSVDSSTENPALTTTAPALPSGELVDRDFRGKFVETQKKLASSSNLAGLGRMKKTGSVVRFADEIPQELRKGKEKETRPPLQDENTRPLRSRPTVVSDVVSDDSSSDEMELPRTKSQLSLLIKHKRDETGSRDLGREETTPDPKGKGKAKAKAKAKSKEEELLSMARRDGVTKAGGVQVPKQQRLSEQDDPGSLSRSSSEPLF</sequence>